<protein>
    <submittedName>
        <fullName evidence="1">Uncharacterized protein</fullName>
    </submittedName>
</protein>
<proteinExistence type="predicted"/>
<name>Q2N7V0_ERYLH</name>
<accession>Q2N7V0</accession>
<keyword evidence="2" id="KW-1185">Reference proteome</keyword>
<sequence length="23" mass="2824">MPKINLLEHFLPESRFPLLREML</sequence>
<dbReference type="STRING" id="314225.ELI_10745"/>
<dbReference type="KEGG" id="eli:ELI_10745"/>
<dbReference type="EMBL" id="CP000157">
    <property type="protein sequence ID" value="ABC64241.1"/>
    <property type="molecule type" value="Genomic_DNA"/>
</dbReference>
<reference evidence="2" key="1">
    <citation type="journal article" date="2009" name="J. Bacteriol.">
        <title>Complete genome sequence of Erythrobacter litoralis HTCC2594.</title>
        <authorList>
            <person name="Oh H.M."/>
            <person name="Giovannoni S.J."/>
            <person name="Ferriera S."/>
            <person name="Johnson J."/>
            <person name="Cho J.C."/>
        </authorList>
    </citation>
    <scope>NUCLEOTIDE SEQUENCE [LARGE SCALE GENOMIC DNA]</scope>
    <source>
        <strain evidence="2">HTCC2594</strain>
    </source>
</reference>
<dbReference type="Proteomes" id="UP000008808">
    <property type="component" value="Chromosome"/>
</dbReference>
<organism evidence="1 2">
    <name type="scientific">Erythrobacter litoralis (strain HTCC2594)</name>
    <dbReference type="NCBI Taxonomy" id="314225"/>
    <lineage>
        <taxon>Bacteria</taxon>
        <taxon>Pseudomonadati</taxon>
        <taxon>Pseudomonadota</taxon>
        <taxon>Alphaproteobacteria</taxon>
        <taxon>Sphingomonadales</taxon>
        <taxon>Erythrobacteraceae</taxon>
        <taxon>Erythrobacter/Porphyrobacter group</taxon>
        <taxon>Erythrobacter</taxon>
    </lineage>
</organism>
<dbReference type="AlphaFoldDB" id="Q2N7V0"/>
<evidence type="ECO:0000313" key="1">
    <source>
        <dbReference type="EMBL" id="ABC64241.1"/>
    </source>
</evidence>
<evidence type="ECO:0000313" key="2">
    <source>
        <dbReference type="Proteomes" id="UP000008808"/>
    </source>
</evidence>
<dbReference type="HOGENOM" id="CLU_3422847_0_0_5"/>
<gene>
    <name evidence="1" type="ordered locus">ELI_10745</name>
</gene>